<dbReference type="EC" id="2.7.7.65" evidence="2"/>
<dbReference type="GO" id="GO:1902201">
    <property type="term" value="P:negative regulation of bacterial-type flagellum-dependent cell motility"/>
    <property type="evidence" value="ECO:0007669"/>
    <property type="project" value="TreeGrafter"/>
</dbReference>
<dbReference type="PROSITE" id="PS50113">
    <property type="entry name" value="PAC"/>
    <property type="match status" value="1"/>
</dbReference>
<evidence type="ECO:0000256" key="2">
    <source>
        <dbReference type="ARBA" id="ARBA00012528"/>
    </source>
</evidence>
<dbReference type="PROSITE" id="PS50112">
    <property type="entry name" value="PAS"/>
    <property type="match status" value="1"/>
</dbReference>
<dbReference type="GO" id="GO:0043709">
    <property type="term" value="P:cell adhesion involved in single-species biofilm formation"/>
    <property type="evidence" value="ECO:0007669"/>
    <property type="project" value="TreeGrafter"/>
</dbReference>
<reference evidence="7" key="1">
    <citation type="journal article" date="2023" name="Int. J. Syst. Evol. Microbiol.">
        <title>&lt;i&gt;Shewanella septentrionalis&lt;/i&gt; sp. nov. and &lt;i&gt;Shewanella holmiensis&lt;/i&gt; sp. nov., isolated from Baltic Sea water and sediments.</title>
        <authorList>
            <person name="Martin-Rodriguez A.J."/>
            <person name="Thorell K."/>
            <person name="Joffre E."/>
            <person name="Jensie-Markopoulos S."/>
            <person name="Moore E.R.B."/>
            <person name="Sjoling A."/>
        </authorList>
    </citation>
    <scope>NUCLEOTIDE SEQUENCE</scope>
    <source>
        <strain evidence="7">SP1S2-7</strain>
    </source>
</reference>
<dbReference type="GO" id="GO:0005886">
    <property type="term" value="C:plasma membrane"/>
    <property type="evidence" value="ECO:0007669"/>
    <property type="project" value="TreeGrafter"/>
</dbReference>
<dbReference type="CDD" id="cd00130">
    <property type="entry name" value="PAS"/>
    <property type="match status" value="1"/>
</dbReference>
<dbReference type="EMBL" id="JAMTCD010000013">
    <property type="protein sequence ID" value="MCT7942337.1"/>
    <property type="molecule type" value="Genomic_DNA"/>
</dbReference>
<dbReference type="NCBIfam" id="TIGR00229">
    <property type="entry name" value="sensory_box"/>
    <property type="match status" value="1"/>
</dbReference>
<evidence type="ECO:0000259" key="6">
    <source>
        <dbReference type="PROSITE" id="PS50887"/>
    </source>
</evidence>
<evidence type="ECO:0000313" key="8">
    <source>
        <dbReference type="Proteomes" id="UP001155546"/>
    </source>
</evidence>
<accession>A0A9X2WN09</accession>
<dbReference type="InterPro" id="IPR000700">
    <property type="entry name" value="PAS-assoc_C"/>
</dbReference>
<feature type="domain" description="PAS" evidence="4">
    <location>
        <begin position="142"/>
        <end position="199"/>
    </location>
</feature>
<dbReference type="InterPro" id="IPR035965">
    <property type="entry name" value="PAS-like_dom_sf"/>
</dbReference>
<keyword evidence="8" id="KW-1185">Reference proteome</keyword>
<comment type="catalytic activity">
    <reaction evidence="3">
        <text>2 GTP = 3',3'-c-di-GMP + 2 diphosphate</text>
        <dbReference type="Rhea" id="RHEA:24898"/>
        <dbReference type="ChEBI" id="CHEBI:33019"/>
        <dbReference type="ChEBI" id="CHEBI:37565"/>
        <dbReference type="ChEBI" id="CHEBI:58805"/>
        <dbReference type="EC" id="2.7.7.65"/>
    </reaction>
</comment>
<dbReference type="InterPro" id="IPR000160">
    <property type="entry name" value="GGDEF_dom"/>
</dbReference>
<dbReference type="PANTHER" id="PTHR45138">
    <property type="entry name" value="REGULATORY COMPONENTS OF SENSORY TRANSDUCTION SYSTEM"/>
    <property type="match status" value="1"/>
</dbReference>
<dbReference type="Pfam" id="PF00990">
    <property type="entry name" value="GGDEF"/>
    <property type="match status" value="1"/>
</dbReference>
<dbReference type="PROSITE" id="PS50887">
    <property type="entry name" value="GGDEF"/>
    <property type="match status" value="1"/>
</dbReference>
<dbReference type="InterPro" id="IPR000014">
    <property type="entry name" value="PAS"/>
</dbReference>
<evidence type="ECO:0000259" key="4">
    <source>
        <dbReference type="PROSITE" id="PS50112"/>
    </source>
</evidence>
<dbReference type="Pfam" id="PF08448">
    <property type="entry name" value="PAS_4"/>
    <property type="match status" value="1"/>
</dbReference>
<dbReference type="SUPFAM" id="SSF55073">
    <property type="entry name" value="Nucleotide cyclase"/>
    <property type="match status" value="1"/>
</dbReference>
<dbReference type="InterPro" id="IPR050469">
    <property type="entry name" value="Diguanylate_Cyclase"/>
</dbReference>
<comment type="cofactor">
    <cofactor evidence="1">
        <name>Mg(2+)</name>
        <dbReference type="ChEBI" id="CHEBI:18420"/>
    </cofactor>
</comment>
<dbReference type="GO" id="GO:0052621">
    <property type="term" value="F:diguanylate cyclase activity"/>
    <property type="evidence" value="ECO:0007669"/>
    <property type="project" value="UniProtKB-EC"/>
</dbReference>
<sequence length="435" mass="48689">MAIPSHSSRNHVNKLVELPQSGMLRLDKYFAISTIDAELETLFQSFLPTLSSQQHDNYLSGKQWLDIITTLAPATQGTPWLRASQTQADQMSQLTLANQQMSIDLSLRYSPVFDLDNNLLEILIVILVSRSKQQIEKDLQNEKAFYRAVVEDMPALIYRYTTEGIVTLANAAVCNYFGAKAEDIIGMSIYDVMDAENIERAKIHLAGITPDNPISTHEHSGTDSLGNRKWFQWTDRLILSDDGQPIGYQGIGLDISERKQHEEELIALATTDVLTGLLNRRQCLLLSKEALLSCQQQNQPLSLLIIDIDLFKNINDRLGHLAGDHVLQTFATLCRNTFKDGTIIGRFGGEEFIISLPHIPLEEARLMADNLRKKAAAMTIEFEKSQFNITISIGIAASYSSVPCSHLDLLARADKVLYQAKGAGRNQVICWENNE</sequence>
<dbReference type="SMART" id="SM00091">
    <property type="entry name" value="PAS"/>
    <property type="match status" value="1"/>
</dbReference>
<comment type="caution">
    <text evidence="7">The sequence shown here is derived from an EMBL/GenBank/DDBJ whole genome shotgun (WGS) entry which is preliminary data.</text>
</comment>
<evidence type="ECO:0000256" key="3">
    <source>
        <dbReference type="ARBA" id="ARBA00034247"/>
    </source>
</evidence>
<gene>
    <name evidence="7" type="ORF">NE535_11090</name>
</gene>
<dbReference type="SMART" id="SM00267">
    <property type="entry name" value="GGDEF"/>
    <property type="match status" value="1"/>
</dbReference>
<dbReference type="InterPro" id="IPR029787">
    <property type="entry name" value="Nucleotide_cyclase"/>
</dbReference>
<evidence type="ECO:0000313" key="7">
    <source>
        <dbReference type="EMBL" id="MCT7942337.1"/>
    </source>
</evidence>
<dbReference type="Gene3D" id="3.30.450.20">
    <property type="entry name" value="PAS domain"/>
    <property type="match status" value="1"/>
</dbReference>
<proteinExistence type="predicted"/>
<protein>
    <recommendedName>
        <fullName evidence="2">diguanylate cyclase</fullName>
        <ecNumber evidence="2">2.7.7.65</ecNumber>
    </recommendedName>
</protein>
<dbReference type="PANTHER" id="PTHR45138:SF9">
    <property type="entry name" value="DIGUANYLATE CYCLASE DGCM-RELATED"/>
    <property type="match status" value="1"/>
</dbReference>
<dbReference type="Proteomes" id="UP001155546">
    <property type="component" value="Unassembled WGS sequence"/>
</dbReference>
<name>A0A9X2WN09_9GAMM</name>
<keyword evidence="7" id="KW-0548">Nucleotidyltransferase</keyword>
<dbReference type="RefSeq" id="WP_261298708.1">
    <property type="nucleotide sequence ID" value="NZ_JAMTCD010000013.1"/>
</dbReference>
<dbReference type="InterPro" id="IPR043128">
    <property type="entry name" value="Rev_trsase/Diguanyl_cyclase"/>
</dbReference>
<organism evidence="7 8">
    <name type="scientific">Shewanella holmiensis</name>
    <dbReference type="NCBI Taxonomy" id="2952222"/>
    <lineage>
        <taxon>Bacteria</taxon>
        <taxon>Pseudomonadati</taxon>
        <taxon>Pseudomonadota</taxon>
        <taxon>Gammaproteobacteria</taxon>
        <taxon>Alteromonadales</taxon>
        <taxon>Shewanellaceae</taxon>
        <taxon>Shewanella</taxon>
    </lineage>
</organism>
<dbReference type="Gene3D" id="3.30.70.270">
    <property type="match status" value="1"/>
</dbReference>
<dbReference type="InterPro" id="IPR013656">
    <property type="entry name" value="PAS_4"/>
</dbReference>
<evidence type="ECO:0000259" key="5">
    <source>
        <dbReference type="PROSITE" id="PS50113"/>
    </source>
</evidence>
<feature type="domain" description="GGDEF" evidence="6">
    <location>
        <begin position="299"/>
        <end position="433"/>
    </location>
</feature>
<dbReference type="FunFam" id="3.30.70.270:FF:000001">
    <property type="entry name" value="Diguanylate cyclase domain protein"/>
    <property type="match status" value="1"/>
</dbReference>
<dbReference type="CDD" id="cd01949">
    <property type="entry name" value="GGDEF"/>
    <property type="match status" value="1"/>
</dbReference>
<dbReference type="SUPFAM" id="SSF55785">
    <property type="entry name" value="PYP-like sensor domain (PAS domain)"/>
    <property type="match status" value="1"/>
</dbReference>
<dbReference type="NCBIfam" id="TIGR00254">
    <property type="entry name" value="GGDEF"/>
    <property type="match status" value="1"/>
</dbReference>
<feature type="domain" description="PAC" evidence="5">
    <location>
        <begin position="215"/>
        <end position="267"/>
    </location>
</feature>
<dbReference type="AlphaFoldDB" id="A0A9X2WN09"/>
<evidence type="ECO:0000256" key="1">
    <source>
        <dbReference type="ARBA" id="ARBA00001946"/>
    </source>
</evidence>
<keyword evidence="7" id="KW-0808">Transferase</keyword>